<organism evidence="4 5">
    <name type="scientific">Pseudoxanthomonas spadix (strain BD-a59)</name>
    <dbReference type="NCBI Taxonomy" id="1045855"/>
    <lineage>
        <taxon>Bacteria</taxon>
        <taxon>Pseudomonadati</taxon>
        <taxon>Pseudomonadota</taxon>
        <taxon>Gammaproteobacteria</taxon>
        <taxon>Lysobacterales</taxon>
        <taxon>Lysobacteraceae</taxon>
        <taxon>Pseudoxanthomonas</taxon>
    </lineage>
</organism>
<dbReference type="Gene3D" id="3.40.50.850">
    <property type="entry name" value="Isochorismatase-like"/>
    <property type="match status" value="1"/>
</dbReference>
<dbReference type="HOGENOM" id="CLU_068979_8_4_6"/>
<dbReference type="InterPro" id="IPR036380">
    <property type="entry name" value="Isochorismatase-like_sf"/>
</dbReference>
<evidence type="ECO:0000256" key="2">
    <source>
        <dbReference type="SAM" id="MobiDB-lite"/>
    </source>
</evidence>
<dbReference type="STRING" id="1045855.DSC_03520"/>
<dbReference type="Proteomes" id="UP000005870">
    <property type="component" value="Chromosome"/>
</dbReference>
<proteinExistence type="predicted"/>
<evidence type="ECO:0000313" key="4">
    <source>
        <dbReference type="EMBL" id="AER55357.1"/>
    </source>
</evidence>
<dbReference type="eggNOG" id="COG1335">
    <property type="taxonomic scope" value="Bacteria"/>
</dbReference>
<dbReference type="InterPro" id="IPR000868">
    <property type="entry name" value="Isochorismatase-like_dom"/>
</dbReference>
<dbReference type="AlphaFoldDB" id="G7UNC6"/>
<evidence type="ECO:0000256" key="1">
    <source>
        <dbReference type="ARBA" id="ARBA00022801"/>
    </source>
</evidence>
<reference evidence="4 5" key="1">
    <citation type="journal article" date="2012" name="J. Bacteriol.">
        <title>Complete Genome Sequence of the BTEX-Degrading Bacterium Pseudoxanthomonas spadix BD-a59.</title>
        <authorList>
            <person name="Lee S.H."/>
            <person name="Jin H.M."/>
            <person name="Lee H.J."/>
            <person name="Kim J.M."/>
            <person name="Jeon C.O."/>
        </authorList>
    </citation>
    <scope>NUCLEOTIDE SEQUENCE [LARGE SCALE GENOMIC DNA]</scope>
    <source>
        <strain evidence="4 5">BD-a59</strain>
    </source>
</reference>
<accession>G7UNC6</accession>
<dbReference type="RefSeq" id="WP_014159535.1">
    <property type="nucleotide sequence ID" value="NC_016147.2"/>
</dbReference>
<dbReference type="OrthoDB" id="9807387at2"/>
<protein>
    <submittedName>
        <fullName evidence="4">Isochorismatase hydrolase</fullName>
    </submittedName>
</protein>
<dbReference type="InterPro" id="IPR050272">
    <property type="entry name" value="Isochorismatase-like_hydrls"/>
</dbReference>
<dbReference type="GO" id="GO:0016787">
    <property type="term" value="F:hydrolase activity"/>
    <property type="evidence" value="ECO:0007669"/>
    <property type="project" value="UniProtKB-KW"/>
</dbReference>
<evidence type="ECO:0000313" key="5">
    <source>
        <dbReference type="Proteomes" id="UP000005870"/>
    </source>
</evidence>
<dbReference type="EMBL" id="CP003093">
    <property type="protein sequence ID" value="AER55357.1"/>
    <property type="molecule type" value="Genomic_DNA"/>
</dbReference>
<feature type="region of interest" description="Disordered" evidence="2">
    <location>
        <begin position="173"/>
        <end position="193"/>
    </location>
</feature>
<feature type="domain" description="Isochorismatase-like" evidence="3">
    <location>
        <begin position="3"/>
        <end position="166"/>
    </location>
</feature>
<dbReference type="PANTHER" id="PTHR43540">
    <property type="entry name" value="PEROXYUREIDOACRYLATE/UREIDOACRYLATE AMIDOHYDROLASE-RELATED"/>
    <property type="match status" value="1"/>
</dbReference>
<dbReference type="PANTHER" id="PTHR43540:SF6">
    <property type="entry name" value="ISOCHORISMATASE-LIKE DOMAIN-CONTAINING PROTEIN"/>
    <property type="match status" value="1"/>
</dbReference>
<keyword evidence="5" id="KW-1185">Reference proteome</keyword>
<keyword evidence="1 4" id="KW-0378">Hydrolase</keyword>
<evidence type="ECO:0000259" key="3">
    <source>
        <dbReference type="Pfam" id="PF00857"/>
    </source>
</evidence>
<dbReference type="KEGG" id="psd:DSC_03520"/>
<feature type="compositionally biased region" description="Polar residues" evidence="2">
    <location>
        <begin position="183"/>
        <end position="193"/>
    </location>
</feature>
<dbReference type="Pfam" id="PF00857">
    <property type="entry name" value="Isochorismatase"/>
    <property type="match status" value="1"/>
</dbReference>
<dbReference type="CDD" id="cd00431">
    <property type="entry name" value="cysteine_hydrolases"/>
    <property type="match status" value="1"/>
</dbReference>
<gene>
    <name evidence="4" type="ordered locus">DSC_03520</name>
</gene>
<dbReference type="SUPFAM" id="SSF52499">
    <property type="entry name" value="Isochorismatase-like hydrolases"/>
    <property type="match status" value="1"/>
</dbReference>
<name>G7UNC6_PSEUP</name>
<sequence>MKALLVIDMFNRLDFPGAECLAPRAVAIAEPLAALVSQVAGEGGAVFYANDDLGPVSASLSSLKQAMLERGGASAAIAGHLPIPAGAELVNKPQHSAFFETSLGQRLRALAPDEVWVAGVAADLCVLASAVDASMRGFAVRVPADVVASESEEKRAAALLLLRHSFKLDTRPWRGPGGGVRESAQSRQCVSGS</sequence>